<evidence type="ECO:0000313" key="2">
    <source>
        <dbReference type="EMBL" id="GMG21156.1"/>
    </source>
</evidence>
<dbReference type="Proteomes" id="UP001165063">
    <property type="component" value="Unassembled WGS sequence"/>
</dbReference>
<keyword evidence="3" id="KW-1185">Reference proteome</keyword>
<feature type="region of interest" description="Disordered" evidence="1">
    <location>
        <begin position="104"/>
        <end position="124"/>
    </location>
</feature>
<organism evidence="2 3">
    <name type="scientific">Ambrosiozyma monospora</name>
    <name type="common">Yeast</name>
    <name type="synonym">Endomycopsis monosporus</name>
    <dbReference type="NCBI Taxonomy" id="43982"/>
    <lineage>
        <taxon>Eukaryota</taxon>
        <taxon>Fungi</taxon>
        <taxon>Dikarya</taxon>
        <taxon>Ascomycota</taxon>
        <taxon>Saccharomycotina</taxon>
        <taxon>Pichiomycetes</taxon>
        <taxon>Pichiales</taxon>
        <taxon>Pichiaceae</taxon>
        <taxon>Ambrosiozyma</taxon>
    </lineage>
</organism>
<accession>A0A9W6YNK6</accession>
<reference evidence="2" key="1">
    <citation type="submission" date="2023-04" db="EMBL/GenBank/DDBJ databases">
        <title>Ambrosiozyma monospora NBRC 1965.</title>
        <authorList>
            <person name="Ichikawa N."/>
            <person name="Sato H."/>
            <person name="Tonouchi N."/>
        </authorList>
    </citation>
    <scope>NUCLEOTIDE SEQUENCE</scope>
    <source>
        <strain evidence="2">NBRC 1965</strain>
    </source>
</reference>
<feature type="region of interest" description="Disordered" evidence="1">
    <location>
        <begin position="57"/>
        <end position="91"/>
    </location>
</feature>
<dbReference type="AlphaFoldDB" id="A0A9W6YNK6"/>
<evidence type="ECO:0000313" key="3">
    <source>
        <dbReference type="Proteomes" id="UP001165063"/>
    </source>
</evidence>
<feature type="compositionally biased region" description="Basic and acidic residues" evidence="1">
    <location>
        <begin position="57"/>
        <end position="71"/>
    </location>
</feature>
<gene>
    <name evidence="2" type="ORF">Amon01_000177000</name>
</gene>
<evidence type="ECO:0000256" key="1">
    <source>
        <dbReference type="SAM" id="MobiDB-lite"/>
    </source>
</evidence>
<sequence>MPTPIPVASQTVSSKNVQKSFSYLDFCPTVTEDTHHKKRRQAWNHICRWFHIKNKKSTDSTAHREAQEVKTESINSSFGGSESESEILNDSTFVSPGTSALFERDKVSSSSGSSSVTLYNLNDN</sequence>
<comment type="caution">
    <text evidence="2">The sequence shown here is derived from an EMBL/GenBank/DDBJ whole genome shotgun (WGS) entry which is preliminary data.</text>
</comment>
<name>A0A9W6YNK6_AMBMO</name>
<protein>
    <submittedName>
        <fullName evidence="2">Unnamed protein product</fullName>
    </submittedName>
</protein>
<proteinExistence type="predicted"/>
<dbReference type="EMBL" id="BSXU01000571">
    <property type="protein sequence ID" value="GMG21156.1"/>
    <property type="molecule type" value="Genomic_DNA"/>
</dbReference>
<feature type="compositionally biased region" description="Low complexity" evidence="1">
    <location>
        <begin position="72"/>
        <end position="82"/>
    </location>
</feature>